<sequence length="58" mass="6398">MNTFKKGFIFGLATAIGTVAGCFYAFKKNVVDPIEAKEAMVDDQKKRALHKMHSAHQG</sequence>
<dbReference type="STRING" id="1133569.FD21_GL002130"/>
<dbReference type="Proteomes" id="UP000051576">
    <property type="component" value="Unassembled WGS sequence"/>
</dbReference>
<dbReference type="InterPro" id="IPR021402">
    <property type="entry name" value="DUF3042"/>
</dbReference>
<proteinExistence type="predicted"/>
<dbReference type="PROSITE" id="PS51257">
    <property type="entry name" value="PROKAR_LIPOPROTEIN"/>
    <property type="match status" value="1"/>
</dbReference>
<evidence type="ECO:0000313" key="2">
    <source>
        <dbReference type="EMBL" id="KRM89242.1"/>
    </source>
</evidence>
<dbReference type="OrthoDB" id="2144046at2"/>
<keyword evidence="3" id="KW-1185">Reference proteome</keyword>
<dbReference type="RefSeq" id="WP_010580763.1">
    <property type="nucleotide sequence ID" value="NZ_AHYZ01000114.1"/>
</dbReference>
<evidence type="ECO:0008006" key="4">
    <source>
        <dbReference type="Google" id="ProtNLM"/>
    </source>
</evidence>
<accession>A0A0R2CD16</accession>
<evidence type="ECO:0000313" key="3">
    <source>
        <dbReference type="Proteomes" id="UP000051576"/>
    </source>
</evidence>
<dbReference type="Pfam" id="PF11240">
    <property type="entry name" value="DUF3042"/>
    <property type="match status" value="1"/>
</dbReference>
<evidence type="ECO:0000256" key="1">
    <source>
        <dbReference type="SAM" id="Phobius"/>
    </source>
</evidence>
<dbReference type="AlphaFoldDB" id="A0A0R2CD16"/>
<dbReference type="EMBL" id="AYYX01000009">
    <property type="protein sequence ID" value="KRM89242.1"/>
    <property type="molecule type" value="Genomic_DNA"/>
</dbReference>
<name>A0A0R2CD16_9LACO</name>
<feature type="transmembrane region" description="Helical" evidence="1">
    <location>
        <begin position="7"/>
        <end position="26"/>
    </location>
</feature>
<organism evidence="2 3">
    <name type="scientific">Liquorilactobacillus vini DSM 20605</name>
    <dbReference type="NCBI Taxonomy" id="1133569"/>
    <lineage>
        <taxon>Bacteria</taxon>
        <taxon>Bacillati</taxon>
        <taxon>Bacillota</taxon>
        <taxon>Bacilli</taxon>
        <taxon>Lactobacillales</taxon>
        <taxon>Lactobacillaceae</taxon>
        <taxon>Liquorilactobacillus</taxon>
    </lineage>
</organism>
<comment type="caution">
    <text evidence="2">The sequence shown here is derived from an EMBL/GenBank/DDBJ whole genome shotgun (WGS) entry which is preliminary data.</text>
</comment>
<keyword evidence="1" id="KW-1133">Transmembrane helix</keyword>
<gene>
    <name evidence="2" type="ORF">FD21_GL002130</name>
</gene>
<keyword evidence="1" id="KW-0812">Transmembrane</keyword>
<dbReference type="PATRIC" id="fig|1133569.4.peg.2295"/>
<reference evidence="2 3" key="1">
    <citation type="journal article" date="2015" name="Genome Announc.">
        <title>Expanding the biotechnology potential of lactobacilli through comparative genomics of 213 strains and associated genera.</title>
        <authorList>
            <person name="Sun Z."/>
            <person name="Harris H.M."/>
            <person name="McCann A."/>
            <person name="Guo C."/>
            <person name="Argimon S."/>
            <person name="Zhang W."/>
            <person name="Yang X."/>
            <person name="Jeffery I.B."/>
            <person name="Cooney J.C."/>
            <person name="Kagawa T.F."/>
            <person name="Liu W."/>
            <person name="Song Y."/>
            <person name="Salvetti E."/>
            <person name="Wrobel A."/>
            <person name="Rasinkangas P."/>
            <person name="Parkhill J."/>
            <person name="Rea M.C."/>
            <person name="O'Sullivan O."/>
            <person name="Ritari J."/>
            <person name="Douillard F.P."/>
            <person name="Paul Ross R."/>
            <person name="Yang R."/>
            <person name="Briner A.E."/>
            <person name="Felis G.E."/>
            <person name="de Vos W.M."/>
            <person name="Barrangou R."/>
            <person name="Klaenhammer T.R."/>
            <person name="Caufield P.W."/>
            <person name="Cui Y."/>
            <person name="Zhang H."/>
            <person name="O'Toole P.W."/>
        </authorList>
    </citation>
    <scope>NUCLEOTIDE SEQUENCE [LARGE SCALE GENOMIC DNA]</scope>
    <source>
        <strain evidence="2 3">DSM 20605</strain>
    </source>
</reference>
<keyword evidence="1" id="KW-0472">Membrane</keyword>
<protein>
    <recommendedName>
        <fullName evidence="4">DUF3042 domain-containing protein</fullName>
    </recommendedName>
</protein>